<proteinExistence type="predicted"/>
<dbReference type="Proteomes" id="UP000509510">
    <property type="component" value="Chromosome V"/>
</dbReference>
<reference evidence="3" key="1">
    <citation type="submission" date="2020-06" db="EMBL/GenBank/DDBJ databases">
        <title>A chromosome-scale genome assembly of Talaromyces rugulosus W13939.</title>
        <authorList>
            <person name="Wang B."/>
            <person name="Guo L."/>
            <person name="Ye K."/>
            <person name="Wang L."/>
        </authorList>
    </citation>
    <scope>NUCLEOTIDE SEQUENCE [LARGE SCALE GENOMIC DNA]</scope>
    <source>
        <strain evidence="3">W13939</strain>
    </source>
</reference>
<dbReference type="EMBL" id="CP055902">
    <property type="protein sequence ID" value="QKX62615.1"/>
    <property type="molecule type" value="Genomic_DNA"/>
</dbReference>
<dbReference type="OrthoDB" id="4222339at2759"/>
<gene>
    <name evidence="2" type="ORF">TRUGW13939_09776</name>
</gene>
<evidence type="ECO:0000256" key="1">
    <source>
        <dbReference type="SAM" id="MobiDB-lite"/>
    </source>
</evidence>
<dbReference type="KEGG" id="trg:TRUGW13939_09776"/>
<feature type="region of interest" description="Disordered" evidence="1">
    <location>
        <begin position="170"/>
        <end position="203"/>
    </location>
</feature>
<accession>A0A7H8RAZ0</accession>
<name>A0A7H8RAZ0_TALRU</name>
<sequence>MAYKCPFCGYIDSLVSFSAQLEGDVLCRQCCLSTSNALLRAQEDLVNQFTTYTISHSDLQKPAVVKPAVKHIPFASSAAHSIYIPPYRPPPQANTTSVVGREAEMHVNGNSSHQGFSPDAFPGSQMDCLPESELKTGVDIPTTAVPVGSPEPSHENDLVEPYMVLGYEEEQSWKSQDTQPSKTAPDPAYSPYNDPVFNQQQWWEHGGSGKLDYPYRAPEDSMMALS</sequence>
<evidence type="ECO:0000313" key="2">
    <source>
        <dbReference type="EMBL" id="QKX62615.1"/>
    </source>
</evidence>
<dbReference type="AlphaFoldDB" id="A0A7H8RAZ0"/>
<feature type="compositionally biased region" description="Polar residues" evidence="1">
    <location>
        <begin position="173"/>
        <end position="182"/>
    </location>
</feature>
<evidence type="ECO:0000313" key="3">
    <source>
        <dbReference type="Proteomes" id="UP000509510"/>
    </source>
</evidence>
<protein>
    <submittedName>
        <fullName evidence="2">Uncharacterized protein</fullName>
    </submittedName>
</protein>
<keyword evidence="3" id="KW-1185">Reference proteome</keyword>
<dbReference type="RefSeq" id="XP_035348789.1">
    <property type="nucleotide sequence ID" value="XM_035492896.1"/>
</dbReference>
<dbReference type="GeneID" id="55997259"/>
<organism evidence="2 3">
    <name type="scientific">Talaromyces rugulosus</name>
    <name type="common">Penicillium rugulosum</name>
    <dbReference type="NCBI Taxonomy" id="121627"/>
    <lineage>
        <taxon>Eukaryota</taxon>
        <taxon>Fungi</taxon>
        <taxon>Dikarya</taxon>
        <taxon>Ascomycota</taxon>
        <taxon>Pezizomycotina</taxon>
        <taxon>Eurotiomycetes</taxon>
        <taxon>Eurotiomycetidae</taxon>
        <taxon>Eurotiales</taxon>
        <taxon>Trichocomaceae</taxon>
        <taxon>Talaromyces</taxon>
        <taxon>Talaromyces sect. Islandici</taxon>
    </lineage>
</organism>